<keyword evidence="1" id="KW-0472">Membrane</keyword>
<feature type="transmembrane region" description="Helical" evidence="1">
    <location>
        <begin position="38"/>
        <end position="56"/>
    </location>
</feature>
<evidence type="ECO:0000313" key="3">
    <source>
        <dbReference type="EMBL" id="PTQ90345.1"/>
    </source>
</evidence>
<keyword evidence="1" id="KW-0812">Transmembrane</keyword>
<dbReference type="OrthoDB" id="8527955at2"/>
<reference evidence="3 4" key="1">
    <citation type="submission" date="2018-04" db="EMBL/GenBank/DDBJ databases">
        <title>Genomic Encyclopedia of Archaeal and Bacterial Type Strains, Phase II (KMG-II): from individual species to whole genera.</title>
        <authorList>
            <person name="Goeker M."/>
        </authorList>
    </citation>
    <scope>NUCLEOTIDE SEQUENCE [LARGE SCALE GENOMIC DNA]</scope>
    <source>
        <strain evidence="3 4">DSM 5822</strain>
    </source>
</reference>
<feature type="transmembrane region" description="Helical" evidence="1">
    <location>
        <begin position="116"/>
        <end position="135"/>
    </location>
</feature>
<feature type="transmembrane region" description="Helical" evidence="1">
    <location>
        <begin position="141"/>
        <end position="174"/>
    </location>
</feature>
<name>A0A2T5J1M6_9GAMM</name>
<proteinExistence type="predicted"/>
<dbReference type="RefSeq" id="WP_107864790.1">
    <property type="nucleotide sequence ID" value="NZ_QAON01000003.1"/>
</dbReference>
<sequence>MTDEQLWQRLRQAQLVTGECPETTIEAHPWYLRVLQGLTGWFAAWFLLASVFIFFKDVIEYKAITLMLGGFCLLAAYAIYRASQSDFIQQFALVLSLTGQSLAIFAWRDALKQPEGWWLVCIMAVTLTWLMPSFIHRFLSASMALFALVMACVSWPVIWLMPALVMGLMIVAWLTEARWLIDSERWRPICYAITLAALQMHSLTLFNAYQLHDLLDRHLVASGSQWIPLNEILIGIFWVMTVGVLLQRYQQRLTSPLSIAALLMSVMIAVMSQQATGLAVAWTLMLLGFANGHKVLLGLGVTAFWLYLSRYYYYLPLSLLSKSYLLIALGTCLLAMRYVLKRYGAKLHG</sequence>
<dbReference type="EMBL" id="QAON01000003">
    <property type="protein sequence ID" value="PTQ90345.1"/>
    <property type="molecule type" value="Genomic_DNA"/>
</dbReference>
<evidence type="ECO:0000256" key="1">
    <source>
        <dbReference type="SAM" id="Phobius"/>
    </source>
</evidence>
<evidence type="ECO:0000313" key="4">
    <source>
        <dbReference type="Proteomes" id="UP000244223"/>
    </source>
</evidence>
<accession>A0A2T5J1M6</accession>
<keyword evidence="4" id="KW-1185">Reference proteome</keyword>
<dbReference type="InterPro" id="IPR025513">
    <property type="entry name" value="DUF4401"/>
</dbReference>
<dbReference type="Pfam" id="PF14351">
    <property type="entry name" value="DUF4401"/>
    <property type="match status" value="1"/>
</dbReference>
<feature type="transmembrane region" description="Helical" evidence="1">
    <location>
        <begin position="226"/>
        <end position="246"/>
    </location>
</feature>
<organism evidence="3 4">
    <name type="scientific">Agitococcus lubricus</name>
    <dbReference type="NCBI Taxonomy" id="1077255"/>
    <lineage>
        <taxon>Bacteria</taxon>
        <taxon>Pseudomonadati</taxon>
        <taxon>Pseudomonadota</taxon>
        <taxon>Gammaproteobacteria</taxon>
        <taxon>Moraxellales</taxon>
        <taxon>Moraxellaceae</taxon>
        <taxon>Agitococcus</taxon>
    </lineage>
</organism>
<feature type="transmembrane region" description="Helical" evidence="1">
    <location>
        <begin position="186"/>
        <end position="206"/>
    </location>
</feature>
<feature type="transmembrane region" description="Helical" evidence="1">
    <location>
        <begin position="63"/>
        <end position="81"/>
    </location>
</feature>
<keyword evidence="1" id="KW-1133">Transmembrane helix</keyword>
<feature type="domain" description="DUF4401" evidence="2">
    <location>
        <begin position="29"/>
        <end position="343"/>
    </location>
</feature>
<gene>
    <name evidence="3" type="ORF">C8N29_10398</name>
</gene>
<dbReference type="Proteomes" id="UP000244223">
    <property type="component" value="Unassembled WGS sequence"/>
</dbReference>
<dbReference type="AlphaFoldDB" id="A0A2T5J1M6"/>
<feature type="transmembrane region" description="Helical" evidence="1">
    <location>
        <begin position="253"/>
        <end position="273"/>
    </location>
</feature>
<protein>
    <submittedName>
        <fullName evidence="3">Uncharacterized protein DUF4401</fullName>
    </submittedName>
</protein>
<evidence type="ECO:0000259" key="2">
    <source>
        <dbReference type="Pfam" id="PF14351"/>
    </source>
</evidence>
<feature type="transmembrane region" description="Helical" evidence="1">
    <location>
        <begin position="319"/>
        <end position="340"/>
    </location>
</feature>
<feature type="transmembrane region" description="Helical" evidence="1">
    <location>
        <begin position="279"/>
        <end position="307"/>
    </location>
</feature>
<comment type="caution">
    <text evidence="3">The sequence shown here is derived from an EMBL/GenBank/DDBJ whole genome shotgun (WGS) entry which is preliminary data.</text>
</comment>